<reference evidence="2" key="1">
    <citation type="journal article" date="2019" name="Int. J. Syst. Evol. Microbiol.">
        <title>The Global Catalogue of Microorganisms (GCM) 10K type strain sequencing project: providing services to taxonomists for standard genome sequencing and annotation.</title>
        <authorList>
            <consortium name="The Broad Institute Genomics Platform"/>
            <consortium name="The Broad Institute Genome Sequencing Center for Infectious Disease"/>
            <person name="Wu L."/>
            <person name="Ma J."/>
        </authorList>
    </citation>
    <scope>NUCLEOTIDE SEQUENCE [LARGE SCALE GENOMIC DNA]</scope>
    <source>
        <strain evidence="2">NBRC 110044</strain>
    </source>
</reference>
<protein>
    <submittedName>
        <fullName evidence="1">Uncharacterized protein</fullName>
    </submittedName>
</protein>
<dbReference type="EMBL" id="BSOG01000002">
    <property type="protein sequence ID" value="GLR12980.1"/>
    <property type="molecule type" value="Genomic_DNA"/>
</dbReference>
<organism evidence="1 2">
    <name type="scientific">Chitinimonas prasina</name>
    <dbReference type="NCBI Taxonomy" id="1434937"/>
    <lineage>
        <taxon>Bacteria</taxon>
        <taxon>Pseudomonadati</taxon>
        <taxon>Pseudomonadota</taxon>
        <taxon>Betaproteobacteria</taxon>
        <taxon>Neisseriales</taxon>
        <taxon>Chitinibacteraceae</taxon>
        <taxon>Chitinimonas</taxon>
    </lineage>
</organism>
<gene>
    <name evidence="1" type="ORF">GCM10007907_17700</name>
</gene>
<proteinExistence type="predicted"/>
<evidence type="ECO:0000313" key="1">
    <source>
        <dbReference type="EMBL" id="GLR12980.1"/>
    </source>
</evidence>
<dbReference type="RefSeq" id="WP_284196100.1">
    <property type="nucleotide sequence ID" value="NZ_BSOG01000002.1"/>
</dbReference>
<name>A0ABQ5YDD6_9NEIS</name>
<comment type="caution">
    <text evidence="1">The sequence shown here is derived from an EMBL/GenBank/DDBJ whole genome shotgun (WGS) entry which is preliminary data.</text>
</comment>
<accession>A0ABQ5YDD6</accession>
<evidence type="ECO:0000313" key="2">
    <source>
        <dbReference type="Proteomes" id="UP001156706"/>
    </source>
</evidence>
<dbReference type="Proteomes" id="UP001156706">
    <property type="component" value="Unassembled WGS sequence"/>
</dbReference>
<keyword evidence="2" id="KW-1185">Reference proteome</keyword>
<sequence>MESGAVPGQRGVVITDRTVNFGDLYTLSQNAGGIEFSLVSQRVYGQLVKVLYSGDAWVSPVPFGARPIAHVHPNVIPGQEVPSLADINLLSDRYYEKLLANPNARPEPSRIVWGAGNTDNTIYYGGVGKEYTIIKTPKGNQIVYQ</sequence>